<dbReference type="EMBL" id="ML995842">
    <property type="protein sequence ID" value="KAF2768603.1"/>
    <property type="molecule type" value="Genomic_DNA"/>
</dbReference>
<evidence type="ECO:0000256" key="7">
    <source>
        <dbReference type="ARBA" id="ARBA00023212"/>
    </source>
</evidence>
<evidence type="ECO:0000256" key="5">
    <source>
        <dbReference type="ARBA" id="ARBA00023017"/>
    </source>
</evidence>
<dbReference type="PROSITE" id="PS50245">
    <property type="entry name" value="CAP_GLY_2"/>
    <property type="match status" value="1"/>
</dbReference>
<dbReference type="OrthoDB" id="2130750at2759"/>
<dbReference type="InterPro" id="IPR036859">
    <property type="entry name" value="CAP-Gly_dom_sf"/>
</dbReference>
<dbReference type="InterPro" id="IPR022157">
    <property type="entry name" value="Dynactin"/>
</dbReference>
<comment type="similarity">
    <text evidence="2">Belongs to the dynactin 150 kDa subunit family.</text>
</comment>
<feature type="compositionally biased region" description="Low complexity" evidence="9">
    <location>
        <begin position="200"/>
        <end position="232"/>
    </location>
</feature>
<keyword evidence="3" id="KW-0963">Cytoplasm</keyword>
<dbReference type="GO" id="GO:0005874">
    <property type="term" value="C:microtubule"/>
    <property type="evidence" value="ECO:0007669"/>
    <property type="project" value="UniProtKB-KW"/>
</dbReference>
<dbReference type="Pfam" id="PF01302">
    <property type="entry name" value="CAP_GLY"/>
    <property type="match status" value="1"/>
</dbReference>
<gene>
    <name evidence="11" type="ORF">EJ03DRAFT_328092</name>
</gene>
<feature type="compositionally biased region" description="Polar residues" evidence="9">
    <location>
        <begin position="315"/>
        <end position="337"/>
    </location>
</feature>
<feature type="region of interest" description="Disordered" evidence="9">
    <location>
        <begin position="83"/>
        <end position="337"/>
    </location>
</feature>
<proteinExistence type="inferred from homology"/>
<dbReference type="PANTHER" id="PTHR18916">
    <property type="entry name" value="DYNACTIN 1-RELATED MICROTUBULE-BINDING"/>
    <property type="match status" value="1"/>
</dbReference>
<dbReference type="GO" id="GO:0030286">
    <property type="term" value="C:dynein complex"/>
    <property type="evidence" value="ECO:0007669"/>
    <property type="project" value="UniProtKB-KW"/>
</dbReference>
<evidence type="ECO:0000259" key="10">
    <source>
        <dbReference type="PROSITE" id="PS50245"/>
    </source>
</evidence>
<dbReference type="InterPro" id="IPR000938">
    <property type="entry name" value="CAP-Gly_domain"/>
</dbReference>
<name>A0A6G1L6P1_9PEZI</name>
<evidence type="ECO:0000256" key="9">
    <source>
        <dbReference type="SAM" id="MobiDB-lite"/>
    </source>
</evidence>
<accession>A0A6G1L6P1</accession>
<evidence type="ECO:0000256" key="2">
    <source>
        <dbReference type="ARBA" id="ARBA00011010"/>
    </source>
</evidence>
<feature type="compositionally biased region" description="Basic and acidic residues" evidence="9">
    <location>
        <begin position="271"/>
        <end position="292"/>
    </location>
</feature>
<keyword evidence="5" id="KW-0243">Dynein</keyword>
<protein>
    <recommendedName>
        <fullName evidence="10">CAP-Gly domain-containing protein</fullName>
    </recommendedName>
</protein>
<keyword evidence="7" id="KW-0206">Cytoskeleton</keyword>
<dbReference type="Gene3D" id="2.30.30.190">
    <property type="entry name" value="CAP Gly-rich-like domain"/>
    <property type="match status" value="1"/>
</dbReference>
<evidence type="ECO:0000313" key="12">
    <source>
        <dbReference type="Proteomes" id="UP000799436"/>
    </source>
</evidence>
<evidence type="ECO:0000256" key="3">
    <source>
        <dbReference type="ARBA" id="ARBA00022490"/>
    </source>
</evidence>
<dbReference type="SMART" id="SM01052">
    <property type="entry name" value="CAP_GLY"/>
    <property type="match status" value="1"/>
</dbReference>
<evidence type="ECO:0000256" key="6">
    <source>
        <dbReference type="ARBA" id="ARBA00023054"/>
    </source>
</evidence>
<feature type="compositionally biased region" description="Low complexity" evidence="9">
    <location>
        <begin position="119"/>
        <end position="135"/>
    </location>
</feature>
<evidence type="ECO:0000256" key="4">
    <source>
        <dbReference type="ARBA" id="ARBA00022701"/>
    </source>
</evidence>
<dbReference type="Proteomes" id="UP000799436">
    <property type="component" value="Unassembled WGS sequence"/>
</dbReference>
<organism evidence="11 12">
    <name type="scientific">Teratosphaeria nubilosa</name>
    <dbReference type="NCBI Taxonomy" id="161662"/>
    <lineage>
        <taxon>Eukaryota</taxon>
        <taxon>Fungi</taxon>
        <taxon>Dikarya</taxon>
        <taxon>Ascomycota</taxon>
        <taxon>Pezizomycotina</taxon>
        <taxon>Dothideomycetes</taxon>
        <taxon>Dothideomycetidae</taxon>
        <taxon>Mycosphaerellales</taxon>
        <taxon>Teratosphaeriaceae</taxon>
        <taxon>Teratosphaeria</taxon>
    </lineage>
</organism>
<evidence type="ECO:0000313" key="11">
    <source>
        <dbReference type="EMBL" id="KAF2768603.1"/>
    </source>
</evidence>
<keyword evidence="4" id="KW-0493">Microtubule</keyword>
<dbReference type="Pfam" id="PF12455">
    <property type="entry name" value="Dynactin"/>
    <property type="match status" value="1"/>
</dbReference>
<feature type="compositionally biased region" description="Pro residues" evidence="9">
    <location>
        <begin position="296"/>
        <end position="306"/>
    </location>
</feature>
<keyword evidence="6 8" id="KW-0175">Coiled coil</keyword>
<feature type="compositionally biased region" description="Low complexity" evidence="9">
    <location>
        <begin position="84"/>
        <end position="99"/>
    </location>
</feature>
<dbReference type="PROSITE" id="PS00845">
    <property type="entry name" value="CAP_GLY_1"/>
    <property type="match status" value="1"/>
</dbReference>
<feature type="coiled-coil region" evidence="8">
    <location>
        <begin position="1085"/>
        <end position="1161"/>
    </location>
</feature>
<sequence length="1334" mass="147663">MNTSALAVGQRIELNDGRQATIRFVGTTSFQVGEWVGVELEESTGKNDGSVKGERYFECEQGFGMFLKAAGVRHVMEGVKPKSAARPAANGTAAAGKARPSLHTGVNGLKRQSADVLARRGSAATGTAGSPAPGGVRSPAKSPTKQLVSNGATSTSTTRTGTPPTRRPLSGTAPGTKPRPSMAPPSTGAAARRTSNLPGSSSTAPRPTRSSLAPGAATSRAPAARAAPSRPSIGRGDVSAARRVPGKRLIATTEDTADGNDSDRLTLPSPRDSEASGQSRERDEQEAEHEMFKPSFAPPPIPPDPPAQISRSRRPSSATGASVHSQRTIRSTTATNRQIEELEAKVRLLERKRQEDRDIQKSLEQAQQERDQLKGIIEKLQNKYRPQQQETADLKQALDNSEKRFAEVEALQAEHDSVMELATLDREMAEERAEALQAELEVLRAKNEEAELELEILREENGELSKEMSPEERTSAGWLQMEKSNLRLREALLRLRDITQDKEAEFNQKISALEQQVKDLDDLQARFEEEHENRLKSEADTNDLRQQLEVAMESEEMIEELTERNGRLEAEISRIRTVNQELEDLHELNDELQTEWTRNERQLQDEIDLYESLLMDRDRTAKQQQEALDEADYTITRYRSLVSQMQSDLADMQASKQISETEAAELNSKSRAMLDLNMKLQTSAAKTQVKTIDLELRKLDAQEASEHLAIVQLFLPEAFHSERDSVLALLRFKRIAFKANLVNSFVKERIASFGTRGMEEDVFAACDAMDKLTWVAGMAERFVNSICSCSVAEFSGYEGALYELEPVERALNSYIDGFRREELKEKDMAEELQRSIAVMTHLASIHVKNDLASHADDLLMRTQCLQSQFESMAVALGLSRTLVEKNLRALADDEDDEDEHGSISDLALILNRAENLMSQARNAKVIASKTHRSLADLQTRSLTLENAHTEQFESVEEASAQLAAYARRAGAELQVLFGEEGRTEPYTTDEITQALSRMATAVFSLSGPEAGPFSALAARLRELTDKLSDLAVIPTDLDNTVEFERAPAPWVARAHELKATKITSIDTEAELAKAVENLRAKDVVIREKETELEEQSVRIEMLEARMKDAGKRSARIGELERALHEAKDNEAKAKTDLSHAKHDAEKEVERVREEMARYADSHAKGFGAAANGGNLEGGAMGAGARLTMRTYERKITALQGAVRFLHEANHQLRLPSAETPLSAQKQLAWLHEPLVRPKSAKVERKEALRGEGRDVLYDMLDLVTKKDALVSVDLTGLPVNKLAWRPVRETARWKVERGRERWVGLAEWGGEVLSDARMPALAHGVKLTGEAVAV</sequence>
<feature type="compositionally biased region" description="Polar residues" evidence="9">
    <location>
        <begin position="141"/>
        <end position="150"/>
    </location>
</feature>
<dbReference type="SUPFAM" id="SSF74924">
    <property type="entry name" value="Cap-Gly domain"/>
    <property type="match status" value="1"/>
</dbReference>
<evidence type="ECO:0000256" key="1">
    <source>
        <dbReference type="ARBA" id="ARBA00004245"/>
    </source>
</evidence>
<evidence type="ECO:0000256" key="8">
    <source>
        <dbReference type="SAM" id="Coils"/>
    </source>
</evidence>
<feature type="coiled-coil region" evidence="8">
    <location>
        <begin position="496"/>
        <end position="595"/>
    </location>
</feature>
<feature type="domain" description="CAP-Gly" evidence="10">
    <location>
        <begin position="26"/>
        <end position="68"/>
    </location>
</feature>
<comment type="subcellular location">
    <subcellularLocation>
        <location evidence="1">Cytoplasm</location>
        <location evidence="1">Cytoskeleton</location>
    </subcellularLocation>
</comment>
<feature type="compositionally biased region" description="Low complexity" evidence="9">
    <location>
        <begin position="151"/>
        <end position="172"/>
    </location>
</feature>
<reference evidence="11" key="1">
    <citation type="journal article" date="2020" name="Stud. Mycol.">
        <title>101 Dothideomycetes genomes: a test case for predicting lifestyles and emergence of pathogens.</title>
        <authorList>
            <person name="Haridas S."/>
            <person name="Albert R."/>
            <person name="Binder M."/>
            <person name="Bloem J."/>
            <person name="Labutti K."/>
            <person name="Salamov A."/>
            <person name="Andreopoulos B."/>
            <person name="Baker S."/>
            <person name="Barry K."/>
            <person name="Bills G."/>
            <person name="Bluhm B."/>
            <person name="Cannon C."/>
            <person name="Castanera R."/>
            <person name="Culley D."/>
            <person name="Daum C."/>
            <person name="Ezra D."/>
            <person name="Gonzalez J."/>
            <person name="Henrissat B."/>
            <person name="Kuo A."/>
            <person name="Liang C."/>
            <person name="Lipzen A."/>
            <person name="Lutzoni F."/>
            <person name="Magnuson J."/>
            <person name="Mondo S."/>
            <person name="Nolan M."/>
            <person name="Ohm R."/>
            <person name="Pangilinan J."/>
            <person name="Park H.-J."/>
            <person name="Ramirez L."/>
            <person name="Alfaro M."/>
            <person name="Sun H."/>
            <person name="Tritt A."/>
            <person name="Yoshinaga Y."/>
            <person name="Zwiers L.-H."/>
            <person name="Turgeon B."/>
            <person name="Goodwin S."/>
            <person name="Spatafora J."/>
            <person name="Crous P."/>
            <person name="Grigoriev I."/>
        </authorList>
    </citation>
    <scope>NUCLEOTIDE SEQUENCE</scope>
    <source>
        <strain evidence="11">CBS 116005</strain>
    </source>
</reference>
<keyword evidence="12" id="KW-1185">Reference proteome</keyword>